<name>A0A2S0UT03_9RHOB</name>
<evidence type="ECO:0000313" key="2">
    <source>
        <dbReference type="Proteomes" id="UP000244496"/>
    </source>
</evidence>
<dbReference type="AlphaFoldDB" id="A0A2S0UT03"/>
<keyword evidence="2" id="KW-1185">Reference proteome</keyword>
<reference evidence="1 2" key="1">
    <citation type="submission" date="2018-04" db="EMBL/GenBank/DDBJ databases">
        <title>Genome sequencing of Gemmobacter.</title>
        <authorList>
            <person name="Yi H."/>
            <person name="Baek M.-G."/>
        </authorList>
    </citation>
    <scope>NUCLEOTIDE SEQUENCE [LARGE SCALE GENOMIC DNA]</scope>
    <source>
        <strain evidence="1 2">HYN0069</strain>
        <plasmid evidence="2">Plasmid unnamed3</plasmid>
    </source>
</reference>
<dbReference type="KEGG" id="geh:HYN69_20380"/>
<organism evidence="1 2">
    <name type="scientific">Paragemmobacter aquarius</name>
    <dbReference type="NCBI Taxonomy" id="2169400"/>
    <lineage>
        <taxon>Bacteria</taxon>
        <taxon>Pseudomonadati</taxon>
        <taxon>Pseudomonadota</taxon>
        <taxon>Alphaproteobacteria</taxon>
        <taxon>Rhodobacterales</taxon>
        <taxon>Paracoccaceae</taxon>
        <taxon>Paragemmobacter</taxon>
    </lineage>
</organism>
<dbReference type="OrthoDB" id="6064764at2"/>
<protein>
    <recommendedName>
        <fullName evidence="3">N-acetyltransferase domain-containing protein</fullName>
    </recommendedName>
</protein>
<accession>A0A2S0UT03</accession>
<gene>
    <name evidence="1" type="ORF">HYN69_20380</name>
</gene>
<evidence type="ECO:0000313" key="1">
    <source>
        <dbReference type="EMBL" id="AWB50934.1"/>
    </source>
</evidence>
<dbReference type="EMBL" id="CP028921">
    <property type="protein sequence ID" value="AWB50934.1"/>
    <property type="molecule type" value="Genomic_DNA"/>
</dbReference>
<dbReference type="Proteomes" id="UP000244496">
    <property type="component" value="Plasmid unnamed3"/>
</dbReference>
<keyword evidence="1" id="KW-0614">Plasmid</keyword>
<geneLocation type="plasmid" evidence="1">
    <name>unnamed3</name>
</geneLocation>
<evidence type="ECO:0008006" key="3">
    <source>
        <dbReference type="Google" id="ProtNLM"/>
    </source>
</evidence>
<dbReference type="RefSeq" id="WP_108437694.1">
    <property type="nucleotide sequence ID" value="NZ_CP028921.1"/>
</dbReference>
<proteinExistence type="predicted"/>
<sequence length="204" mass="22684">MKQLITTIPLKNLSHGGFEDARLFRGVDSKSLQSIDADWRPVFDSAPPESLPEDAHWEWADKALRALQNPLNYELFSVEKDDKTQGMLMAIKGGSKCFSRHHEHPRAPIIYVDFLATAPWNRPGLAATSPVYRGVGRVLFMAAVSLSIEEEFVGRVGLHSLPGAEGFYRQQLSMTDLGKDDAYYGLRYFELSANQASQLIAGGL</sequence>